<comment type="function">
    <text evidence="7">Endonuclease IV plays a role in DNA repair. It cleaves phosphodiester bonds at apurinic or apyrimidinic (AP) sites, generating a 3'-hydroxyl group and a 5'-terminal sugar phosphate.</text>
</comment>
<evidence type="ECO:0000256" key="1">
    <source>
        <dbReference type="ARBA" id="ARBA00005340"/>
    </source>
</evidence>
<reference evidence="9" key="1">
    <citation type="journal article" date="2020" name="Appl. Environ. Microbiol.">
        <title>Medium-Chain Fatty Acid Synthesis by 'Candidatus Weimeria bifida' gen. nov., sp. nov., and 'Candidatus Pseudoramibacter fermentans' sp. nov.</title>
        <authorList>
            <person name="Scarborough M.J."/>
            <person name="Myers K.S."/>
            <person name="Donohue T.J."/>
            <person name="Noguera D.R."/>
        </authorList>
    </citation>
    <scope>NUCLEOTIDE SEQUENCE</scope>
    <source>
        <strain evidence="9">EUB1.1</strain>
    </source>
</reference>
<evidence type="ECO:0000313" key="9">
    <source>
        <dbReference type="EMBL" id="MQM72205.1"/>
    </source>
</evidence>
<keyword evidence="4 7" id="KW-0378">Hydrolase</keyword>
<proteinExistence type="inferred from homology"/>
<dbReference type="Pfam" id="PF01261">
    <property type="entry name" value="AP_endonuc_2"/>
    <property type="match status" value="1"/>
</dbReference>
<dbReference type="FunFam" id="3.20.20.150:FF:000001">
    <property type="entry name" value="Probable endonuclease 4"/>
    <property type="match status" value="1"/>
</dbReference>
<keyword evidence="7" id="KW-0540">Nuclease</keyword>
<evidence type="ECO:0000259" key="8">
    <source>
        <dbReference type="Pfam" id="PF01261"/>
    </source>
</evidence>
<evidence type="ECO:0000256" key="4">
    <source>
        <dbReference type="ARBA" id="ARBA00022801"/>
    </source>
</evidence>
<dbReference type="GO" id="GO:0003677">
    <property type="term" value="F:DNA binding"/>
    <property type="evidence" value="ECO:0007669"/>
    <property type="project" value="InterPro"/>
</dbReference>
<dbReference type="EC" id="3.1.21.2" evidence="7"/>
<comment type="cofactor">
    <cofactor evidence="7">
        <name>Zn(2+)</name>
        <dbReference type="ChEBI" id="CHEBI:29105"/>
    </cofactor>
    <text evidence="7">Binds 3 Zn(2+) ions.</text>
</comment>
<name>A0A6L5GPL3_9FIRM</name>
<accession>A0A6L5GPL3</accession>
<dbReference type="InterPro" id="IPR013022">
    <property type="entry name" value="Xyl_isomerase-like_TIM-brl"/>
</dbReference>
<dbReference type="PROSITE" id="PS00730">
    <property type="entry name" value="AP_NUCLEASE_F2_2"/>
    <property type="match status" value="1"/>
</dbReference>
<dbReference type="HAMAP" id="MF_00152">
    <property type="entry name" value="Nfo"/>
    <property type="match status" value="1"/>
</dbReference>
<dbReference type="SMART" id="SM00518">
    <property type="entry name" value="AP2Ec"/>
    <property type="match status" value="1"/>
</dbReference>
<comment type="caution">
    <text evidence="9">The sequence shown here is derived from an EMBL/GenBank/DDBJ whole genome shotgun (WGS) entry which is preliminary data.</text>
</comment>
<feature type="binding site" evidence="7">
    <location>
        <position position="261"/>
    </location>
    <ligand>
        <name>Zn(2+)</name>
        <dbReference type="ChEBI" id="CHEBI:29105"/>
        <label>2</label>
    </ligand>
</feature>
<evidence type="ECO:0000256" key="6">
    <source>
        <dbReference type="ARBA" id="ARBA00023204"/>
    </source>
</evidence>
<feature type="binding site" evidence="7">
    <location>
        <position position="184"/>
    </location>
    <ligand>
        <name>Zn(2+)</name>
        <dbReference type="ChEBI" id="CHEBI:29105"/>
        <label>3</label>
    </ligand>
</feature>
<dbReference type="PANTHER" id="PTHR21445">
    <property type="entry name" value="ENDONUCLEASE IV ENDODEOXYRIBONUCLEASE IV"/>
    <property type="match status" value="1"/>
</dbReference>
<comment type="similarity">
    <text evidence="1 7">Belongs to the AP endonuclease 2 family.</text>
</comment>
<dbReference type="GO" id="GO:0008833">
    <property type="term" value="F:deoxyribonuclease IV (phage-T4-induced) activity"/>
    <property type="evidence" value="ECO:0007669"/>
    <property type="project" value="UniProtKB-UniRule"/>
</dbReference>
<feature type="binding site" evidence="7">
    <location>
        <position position="216"/>
    </location>
    <ligand>
        <name>Zn(2+)</name>
        <dbReference type="ChEBI" id="CHEBI:29105"/>
        <label>2</label>
    </ligand>
</feature>
<evidence type="ECO:0000256" key="7">
    <source>
        <dbReference type="HAMAP-Rule" id="MF_00152"/>
    </source>
</evidence>
<dbReference type="Gene3D" id="3.20.20.150">
    <property type="entry name" value="Divalent-metal-dependent TIM barrel enzymes"/>
    <property type="match status" value="1"/>
</dbReference>
<dbReference type="GO" id="GO:0008270">
    <property type="term" value="F:zinc ion binding"/>
    <property type="evidence" value="ECO:0007669"/>
    <property type="project" value="UniProtKB-UniRule"/>
</dbReference>
<gene>
    <name evidence="7" type="primary">nfo</name>
    <name evidence="9" type="ORF">FRC53_01985</name>
</gene>
<feature type="binding site" evidence="7">
    <location>
        <position position="147"/>
    </location>
    <ligand>
        <name>Zn(2+)</name>
        <dbReference type="ChEBI" id="CHEBI:29105"/>
        <label>1</label>
    </ligand>
</feature>
<dbReference type="AlphaFoldDB" id="A0A6L5GPL3"/>
<evidence type="ECO:0000256" key="5">
    <source>
        <dbReference type="ARBA" id="ARBA00022833"/>
    </source>
</evidence>
<keyword evidence="5 7" id="KW-0862">Zinc</keyword>
<comment type="catalytic activity">
    <reaction evidence="7">
        <text>Endonucleolytic cleavage to 5'-phosphooligonucleotide end-products.</text>
        <dbReference type="EC" id="3.1.21.2"/>
    </reaction>
</comment>
<evidence type="ECO:0000256" key="3">
    <source>
        <dbReference type="ARBA" id="ARBA00022763"/>
    </source>
</evidence>
<dbReference type="EMBL" id="VOGB01000003">
    <property type="protein sequence ID" value="MQM72205.1"/>
    <property type="molecule type" value="Genomic_DNA"/>
</dbReference>
<keyword evidence="6 7" id="KW-0234">DNA repair</keyword>
<feature type="binding site" evidence="7">
    <location>
        <position position="231"/>
    </location>
    <ligand>
        <name>Zn(2+)</name>
        <dbReference type="ChEBI" id="CHEBI:29105"/>
        <label>3</label>
    </ligand>
</feature>
<feature type="binding site" evidence="7">
    <location>
        <position position="229"/>
    </location>
    <ligand>
        <name>Zn(2+)</name>
        <dbReference type="ChEBI" id="CHEBI:29105"/>
        <label>3</label>
    </ligand>
</feature>
<keyword evidence="2 7" id="KW-0479">Metal-binding</keyword>
<dbReference type="GO" id="GO:0003906">
    <property type="term" value="F:DNA-(apurinic or apyrimidinic site) endonuclease activity"/>
    <property type="evidence" value="ECO:0007669"/>
    <property type="project" value="TreeGrafter"/>
</dbReference>
<dbReference type="NCBIfam" id="TIGR00587">
    <property type="entry name" value="nfo"/>
    <property type="match status" value="1"/>
</dbReference>
<dbReference type="PANTHER" id="PTHR21445:SF0">
    <property type="entry name" value="APURINIC-APYRIMIDINIC ENDONUCLEASE"/>
    <property type="match status" value="1"/>
</dbReference>
<evidence type="ECO:0000256" key="2">
    <source>
        <dbReference type="ARBA" id="ARBA00022723"/>
    </source>
</evidence>
<dbReference type="CDD" id="cd00019">
    <property type="entry name" value="AP2Ec"/>
    <property type="match status" value="1"/>
</dbReference>
<sequence length="284" mass="30826">MAHTHTLIVGPHTSIAKGYLAALKDACAIGASTFQFFTRNPRGGAARALDPEEIAAFSKGLAAHHFGPLLAHAPYTMNMASKTEKTRAFAAETFADDLKRMAQLPCTLYNFHPGSHTGQGAAVGIDEIVDILNGAMTHEQTTTVLLETMSGKGTEIGRSFEELAEIIARVEVPEHMGVCLDTCHVYSAGYDIVHDLDGVLKHFDDVVGLDRLKAVHLNDSKTEFGSHKDRHEKLGAGSIGWDAVGRIVTHPALKGLPFFLETPQSNYTGYRSEIERLRQFAAES</sequence>
<keyword evidence="3 7" id="KW-0227">DNA damage</keyword>
<feature type="domain" description="Xylose isomerase-like TIM barrel" evidence="8">
    <location>
        <begin position="25"/>
        <end position="279"/>
    </location>
</feature>
<feature type="binding site" evidence="7">
    <location>
        <position position="72"/>
    </location>
    <ligand>
        <name>Zn(2+)</name>
        <dbReference type="ChEBI" id="CHEBI:29105"/>
        <label>1</label>
    </ligand>
</feature>
<dbReference type="PROSITE" id="PS00731">
    <property type="entry name" value="AP_NUCLEASE_F2_3"/>
    <property type="match status" value="1"/>
</dbReference>
<dbReference type="InterPro" id="IPR018246">
    <property type="entry name" value="AP_endonuc_F2_Zn_BS"/>
</dbReference>
<keyword evidence="10" id="KW-1185">Reference proteome</keyword>
<dbReference type="GO" id="GO:0008081">
    <property type="term" value="F:phosphoric diester hydrolase activity"/>
    <property type="evidence" value="ECO:0007669"/>
    <property type="project" value="TreeGrafter"/>
</dbReference>
<evidence type="ECO:0000313" key="10">
    <source>
        <dbReference type="Proteomes" id="UP000473648"/>
    </source>
</evidence>
<protein>
    <recommendedName>
        <fullName evidence="7">Probable endonuclease 4</fullName>
        <ecNumber evidence="7">3.1.21.2</ecNumber>
    </recommendedName>
    <alternativeName>
        <fullName evidence="7">Endodeoxyribonuclease IV</fullName>
    </alternativeName>
    <alternativeName>
        <fullName evidence="7">Endonuclease IV</fullName>
    </alternativeName>
</protein>
<dbReference type="SUPFAM" id="SSF51658">
    <property type="entry name" value="Xylose isomerase-like"/>
    <property type="match status" value="1"/>
</dbReference>
<keyword evidence="7" id="KW-0255">Endonuclease</keyword>
<feature type="binding site" evidence="7">
    <location>
        <position position="181"/>
    </location>
    <ligand>
        <name>Zn(2+)</name>
        <dbReference type="ChEBI" id="CHEBI:29105"/>
        <label>2</label>
    </ligand>
</feature>
<feature type="binding site" evidence="7">
    <location>
        <position position="112"/>
    </location>
    <ligand>
        <name>Zn(2+)</name>
        <dbReference type="ChEBI" id="CHEBI:29105"/>
        <label>1</label>
    </ligand>
</feature>
<dbReference type="InterPro" id="IPR001719">
    <property type="entry name" value="AP_endonuc_2"/>
</dbReference>
<dbReference type="InterPro" id="IPR036237">
    <property type="entry name" value="Xyl_isomerase-like_sf"/>
</dbReference>
<organism evidence="9 10">
    <name type="scientific">Candidatus Pseudoramibacter fermentans</name>
    <dbReference type="NCBI Taxonomy" id="2594427"/>
    <lineage>
        <taxon>Bacteria</taxon>
        <taxon>Bacillati</taxon>
        <taxon>Bacillota</taxon>
        <taxon>Clostridia</taxon>
        <taxon>Eubacteriales</taxon>
        <taxon>Eubacteriaceae</taxon>
        <taxon>Pseudoramibacter</taxon>
    </lineage>
</organism>
<dbReference type="GO" id="GO:0006284">
    <property type="term" value="P:base-excision repair"/>
    <property type="evidence" value="ECO:0007669"/>
    <property type="project" value="TreeGrafter"/>
</dbReference>
<feature type="binding site" evidence="7">
    <location>
        <position position="147"/>
    </location>
    <ligand>
        <name>Zn(2+)</name>
        <dbReference type="ChEBI" id="CHEBI:29105"/>
        <label>2</label>
    </ligand>
</feature>
<dbReference type="PROSITE" id="PS51432">
    <property type="entry name" value="AP_NUCLEASE_F2_4"/>
    <property type="match status" value="1"/>
</dbReference>
<dbReference type="Proteomes" id="UP000473648">
    <property type="component" value="Unassembled WGS sequence"/>
</dbReference>